<accession>L7JVB7</accession>
<gene>
    <name evidence="1" type="ORF">THOM_2038</name>
</gene>
<keyword evidence="2" id="KW-1185">Reference proteome</keyword>
<dbReference type="VEuPathDB" id="MicrosporidiaDB:THOM_2038"/>
<name>L7JVB7_TRAHO</name>
<evidence type="ECO:0000313" key="1">
    <source>
        <dbReference type="EMBL" id="ELQ74996.1"/>
    </source>
</evidence>
<dbReference type="HOGENOM" id="CLU_155630_0_0_1"/>
<evidence type="ECO:0000313" key="2">
    <source>
        <dbReference type="Proteomes" id="UP000011185"/>
    </source>
</evidence>
<dbReference type="Proteomes" id="UP000011185">
    <property type="component" value="Unassembled WGS sequence"/>
</dbReference>
<dbReference type="AlphaFoldDB" id="L7JVB7"/>
<proteinExistence type="predicted"/>
<sequence>MNFCFLMSYDLFSIFRFSSMCFNYYWDNNTIPKCSNNKTIIRKMVTNHSKDIKEYFEKSVEILYMYIENHQSIGGLPDISDISRRLDDLDGSIERMVLGLPIIYEIIHKSLINCNGT</sequence>
<organism evidence="1 2">
    <name type="scientific">Trachipleistophora hominis</name>
    <name type="common">Microsporidian parasite</name>
    <dbReference type="NCBI Taxonomy" id="72359"/>
    <lineage>
        <taxon>Eukaryota</taxon>
        <taxon>Fungi</taxon>
        <taxon>Fungi incertae sedis</taxon>
        <taxon>Microsporidia</taxon>
        <taxon>Pleistophoridae</taxon>
        <taxon>Trachipleistophora</taxon>
    </lineage>
</organism>
<dbReference type="InParanoid" id="L7JVB7"/>
<reference evidence="1 2" key="1">
    <citation type="journal article" date="2012" name="PLoS Pathog.">
        <title>The genome of the obligate intracellular parasite Trachipleistophora hominis: new insights into microsporidian genome dynamics and reductive evolution.</title>
        <authorList>
            <person name="Heinz E."/>
            <person name="Williams T.A."/>
            <person name="Nakjang S."/>
            <person name="Noel C.J."/>
            <person name="Swan D.C."/>
            <person name="Goldberg A.V."/>
            <person name="Harris S.R."/>
            <person name="Weinmaier T."/>
            <person name="Markert S."/>
            <person name="Becher D."/>
            <person name="Bernhardt J."/>
            <person name="Dagan T."/>
            <person name="Hacker C."/>
            <person name="Lucocq J.M."/>
            <person name="Schweder T."/>
            <person name="Rattei T."/>
            <person name="Hall N."/>
            <person name="Hirt R.P."/>
            <person name="Embley T.M."/>
        </authorList>
    </citation>
    <scope>NUCLEOTIDE SEQUENCE [LARGE SCALE GENOMIC DNA]</scope>
</reference>
<protein>
    <submittedName>
        <fullName evidence="1">Uncharacterized protein</fullName>
    </submittedName>
</protein>
<dbReference type="EMBL" id="JH993998">
    <property type="protein sequence ID" value="ELQ74996.1"/>
    <property type="molecule type" value="Genomic_DNA"/>
</dbReference>